<dbReference type="KEGG" id="tsq:D3A95_13215"/>
<protein>
    <recommendedName>
        <fullName evidence="1">Methionyl-tRNA formyltransferase-like C-terminal domain-containing protein</fullName>
    </recommendedName>
</protein>
<evidence type="ECO:0000313" key="2">
    <source>
        <dbReference type="EMBL" id="QLL29926.1"/>
    </source>
</evidence>
<dbReference type="EMBL" id="CP032152">
    <property type="protein sequence ID" value="QLL29926.1"/>
    <property type="molecule type" value="Genomic_DNA"/>
</dbReference>
<dbReference type="GO" id="GO:0003824">
    <property type="term" value="F:catalytic activity"/>
    <property type="evidence" value="ECO:0007669"/>
    <property type="project" value="InterPro"/>
</dbReference>
<evidence type="ECO:0000313" key="3">
    <source>
        <dbReference type="Proteomes" id="UP000261812"/>
    </source>
</evidence>
<name>A0A7D6ES30_9CYAN</name>
<organism evidence="2 3">
    <name type="scientific">Thermosynechococcus sichuanensis E542</name>
    <dbReference type="NCBI Taxonomy" id="2016101"/>
    <lineage>
        <taxon>Bacteria</taxon>
        <taxon>Bacillati</taxon>
        <taxon>Cyanobacteriota</taxon>
        <taxon>Cyanophyceae</taxon>
        <taxon>Acaryochloridales</taxon>
        <taxon>Thermosynechococcaceae</taxon>
        <taxon>Thermosynechococcus</taxon>
        <taxon>Thermosynechococcus sichuanensis</taxon>
    </lineage>
</organism>
<accession>A0A7D6ES30</accession>
<dbReference type="InterPro" id="IPR049355">
    <property type="entry name" value="Formyl_trans-like_C"/>
</dbReference>
<keyword evidence="3" id="KW-1185">Reference proteome</keyword>
<reference evidence="3" key="1">
    <citation type="submission" date="2018-09" db="EMBL/GenBank/DDBJ databases">
        <title>Complete genome sequence of thermophilic cyanobacteria strain Thermosynechococcus elongatus PKUAC-SCTE542.</title>
        <authorList>
            <person name="Liang Y."/>
            <person name="Tang J."/>
            <person name="Daroch M."/>
        </authorList>
    </citation>
    <scope>NUCLEOTIDE SEQUENCE [LARGE SCALE GENOMIC DNA]</scope>
    <source>
        <strain evidence="3">E542</strain>
    </source>
</reference>
<feature type="domain" description="Methionyl-tRNA formyltransferase-like C-terminal" evidence="1">
    <location>
        <begin position="2"/>
        <end position="52"/>
    </location>
</feature>
<gene>
    <name evidence="2" type="ORF">D3A95_13215</name>
</gene>
<dbReference type="Proteomes" id="UP000261812">
    <property type="component" value="Chromosome"/>
</dbReference>
<dbReference type="AlphaFoldDB" id="A0A7D6ES30"/>
<dbReference type="RefSeq" id="WP_181496542.1">
    <property type="nucleotide sequence ID" value="NZ_CP032152.1"/>
</dbReference>
<proteinExistence type="predicted"/>
<sequence>MNEVKSLDNLYDYIRMLDGEGYPNAFIEAGNFRISFHSPHICDGFIESQVKIELIKSFESLEHDPEQQ</sequence>
<dbReference type="Gene3D" id="3.10.25.20">
    <property type="match status" value="1"/>
</dbReference>
<evidence type="ECO:0000259" key="1">
    <source>
        <dbReference type="Pfam" id="PF21553"/>
    </source>
</evidence>
<dbReference type="InterPro" id="IPR011034">
    <property type="entry name" value="Formyl_transferase-like_C_sf"/>
</dbReference>
<dbReference type="Pfam" id="PF21553">
    <property type="entry name" value="Formyl_trans_C_2"/>
    <property type="match status" value="1"/>
</dbReference>
<dbReference type="SUPFAM" id="SSF50486">
    <property type="entry name" value="FMT C-terminal domain-like"/>
    <property type="match status" value="1"/>
</dbReference>